<dbReference type="GO" id="GO:0005886">
    <property type="term" value="C:plasma membrane"/>
    <property type="evidence" value="ECO:0007669"/>
    <property type="project" value="UniProtKB-SubCell"/>
</dbReference>
<dbReference type="SUPFAM" id="SSF56112">
    <property type="entry name" value="Protein kinase-like (PK-like)"/>
    <property type="match status" value="1"/>
</dbReference>
<feature type="chain" id="PRO_5001507225" description="non-specific serine/threonine protein kinase" evidence="22">
    <location>
        <begin position="22"/>
        <end position="397"/>
    </location>
</feature>
<keyword evidence="5" id="KW-0597">Phosphoprotein</keyword>
<dbReference type="InterPro" id="IPR051564">
    <property type="entry name" value="LRR_receptor-like_kinase"/>
</dbReference>
<evidence type="ECO:0000256" key="1">
    <source>
        <dbReference type="ARBA" id="ARBA00004162"/>
    </source>
</evidence>
<dbReference type="PROSITE" id="PS00107">
    <property type="entry name" value="PROTEIN_KINASE_ATP"/>
    <property type="match status" value="1"/>
</dbReference>
<keyword evidence="15 21" id="KW-0472">Membrane</keyword>
<dbReference type="InterPro" id="IPR011009">
    <property type="entry name" value="Kinase-like_dom_sf"/>
</dbReference>
<gene>
    <name evidence="24" type="ORF">MIMGU_mgv1a021938mg</name>
</gene>
<comment type="subcellular location">
    <subcellularLocation>
        <location evidence="1">Cell membrane</location>
        <topology evidence="1">Single-pass membrane protein</topology>
    </subcellularLocation>
</comment>
<keyword evidence="9 22" id="KW-0732">Signal</keyword>
<keyword evidence="12" id="KW-0418">Kinase</keyword>
<evidence type="ECO:0000256" key="20">
    <source>
        <dbReference type="PROSITE-ProRule" id="PRU10141"/>
    </source>
</evidence>
<evidence type="ECO:0000259" key="23">
    <source>
        <dbReference type="PROSITE" id="PS50011"/>
    </source>
</evidence>
<keyword evidence="8 21" id="KW-0812">Transmembrane</keyword>
<dbReference type="GO" id="GO:0004674">
    <property type="term" value="F:protein serine/threonine kinase activity"/>
    <property type="evidence" value="ECO:0007669"/>
    <property type="project" value="UniProtKB-KW"/>
</dbReference>
<evidence type="ECO:0000256" key="11">
    <source>
        <dbReference type="ARBA" id="ARBA00022741"/>
    </source>
</evidence>
<feature type="signal peptide" evidence="22">
    <location>
        <begin position="1"/>
        <end position="21"/>
    </location>
</feature>
<evidence type="ECO:0000256" key="15">
    <source>
        <dbReference type="ARBA" id="ARBA00023136"/>
    </source>
</evidence>
<evidence type="ECO:0000256" key="7">
    <source>
        <dbReference type="ARBA" id="ARBA00022679"/>
    </source>
</evidence>
<evidence type="ECO:0000256" key="3">
    <source>
        <dbReference type="ARBA" id="ARBA00022475"/>
    </source>
</evidence>
<dbReference type="PROSITE" id="PS50011">
    <property type="entry name" value="PROTEIN_KINASE_DOM"/>
    <property type="match status" value="1"/>
</dbReference>
<feature type="transmembrane region" description="Helical" evidence="21">
    <location>
        <begin position="64"/>
        <end position="83"/>
    </location>
</feature>
<proteinExistence type="predicted"/>
<dbReference type="STRING" id="4155.A0A022QZY2"/>
<feature type="binding site" evidence="20">
    <location>
        <position position="156"/>
    </location>
    <ligand>
        <name>ATP</name>
        <dbReference type="ChEBI" id="CHEBI:30616"/>
    </ligand>
</feature>
<comment type="catalytic activity">
    <reaction evidence="19">
        <text>L-seryl-[protein] + ATP = O-phospho-L-seryl-[protein] + ADP + H(+)</text>
        <dbReference type="Rhea" id="RHEA:17989"/>
        <dbReference type="Rhea" id="RHEA-COMP:9863"/>
        <dbReference type="Rhea" id="RHEA-COMP:11604"/>
        <dbReference type="ChEBI" id="CHEBI:15378"/>
        <dbReference type="ChEBI" id="CHEBI:29999"/>
        <dbReference type="ChEBI" id="CHEBI:30616"/>
        <dbReference type="ChEBI" id="CHEBI:83421"/>
        <dbReference type="ChEBI" id="CHEBI:456216"/>
        <dbReference type="EC" id="2.7.11.1"/>
    </reaction>
</comment>
<evidence type="ECO:0000256" key="17">
    <source>
        <dbReference type="ARBA" id="ARBA00023180"/>
    </source>
</evidence>
<evidence type="ECO:0000313" key="24">
    <source>
        <dbReference type="EMBL" id="EYU34007.1"/>
    </source>
</evidence>
<organism evidence="24 25">
    <name type="scientific">Erythranthe guttata</name>
    <name type="common">Yellow monkey flower</name>
    <name type="synonym">Mimulus guttatus</name>
    <dbReference type="NCBI Taxonomy" id="4155"/>
    <lineage>
        <taxon>Eukaryota</taxon>
        <taxon>Viridiplantae</taxon>
        <taxon>Streptophyta</taxon>
        <taxon>Embryophyta</taxon>
        <taxon>Tracheophyta</taxon>
        <taxon>Spermatophyta</taxon>
        <taxon>Magnoliopsida</taxon>
        <taxon>eudicotyledons</taxon>
        <taxon>Gunneridae</taxon>
        <taxon>Pentapetalae</taxon>
        <taxon>asterids</taxon>
        <taxon>lamiids</taxon>
        <taxon>Lamiales</taxon>
        <taxon>Phrymaceae</taxon>
        <taxon>Erythranthe</taxon>
    </lineage>
</organism>
<evidence type="ECO:0000256" key="2">
    <source>
        <dbReference type="ARBA" id="ARBA00012513"/>
    </source>
</evidence>
<feature type="domain" description="Protein kinase" evidence="23">
    <location>
        <begin position="118"/>
        <end position="359"/>
    </location>
</feature>
<dbReference type="Gene3D" id="3.30.200.20">
    <property type="entry name" value="Phosphorylase Kinase, domain 1"/>
    <property type="match status" value="1"/>
</dbReference>
<evidence type="ECO:0000256" key="16">
    <source>
        <dbReference type="ARBA" id="ARBA00023170"/>
    </source>
</evidence>
<evidence type="ECO:0000256" key="8">
    <source>
        <dbReference type="ARBA" id="ARBA00022692"/>
    </source>
</evidence>
<evidence type="ECO:0000313" key="25">
    <source>
        <dbReference type="Proteomes" id="UP000030748"/>
    </source>
</evidence>
<evidence type="ECO:0000256" key="19">
    <source>
        <dbReference type="ARBA" id="ARBA00048679"/>
    </source>
</evidence>
<protein>
    <recommendedName>
        <fullName evidence="2">non-specific serine/threonine protein kinase</fullName>
        <ecNumber evidence="2">2.7.11.1</ecNumber>
    </recommendedName>
</protein>
<evidence type="ECO:0000256" key="13">
    <source>
        <dbReference type="ARBA" id="ARBA00022840"/>
    </source>
</evidence>
<dbReference type="InterPro" id="IPR017441">
    <property type="entry name" value="Protein_kinase_ATP_BS"/>
</dbReference>
<evidence type="ECO:0000256" key="22">
    <source>
        <dbReference type="SAM" id="SignalP"/>
    </source>
</evidence>
<dbReference type="EC" id="2.7.11.1" evidence="2"/>
<keyword evidence="16" id="KW-0675">Receptor</keyword>
<dbReference type="FunFam" id="1.10.510.10:FF:000358">
    <property type="entry name" value="Putative leucine-rich repeat receptor-like serine/threonine-protein kinase"/>
    <property type="match status" value="1"/>
</dbReference>
<keyword evidence="7" id="KW-0808">Transferase</keyword>
<keyword evidence="6" id="KW-0433">Leucine-rich repeat</keyword>
<dbReference type="InterPro" id="IPR000719">
    <property type="entry name" value="Prot_kinase_dom"/>
</dbReference>
<dbReference type="Pfam" id="PF00069">
    <property type="entry name" value="Pkinase"/>
    <property type="match status" value="1"/>
</dbReference>
<sequence>MYTSNPNLIFHFSLLLGVTHALHTRAHALHMRYTLAHTCVTHALHRDHHCRFRQRQNSSTPLKIVIPIAGVAAIILCLVILYYRKRTPNESLPSPPSVIGITFLRLSYAYLLKSTNGFPENNLVGLGRYGSVYRGIIDDGQTVIVVAAKLLNIVMKGASKSFMAECNGLREIRHKNLVKILCVCKSIDFQGNDFKALDNEFKRLNIAIDVAQALEYLHFGTDSTIIHGDLNPNNILLDQDMIAFVGDSGLSKIISSTLPPCESGTIGIRDTFGYDYVPPEYGMSNSVSTKGDLYSYGILVLEMFTNRRPTDDSFSEHGNLHNYVVAALPHRVMEIVDPIIRIGPHQNNSKFEDCMSSILNIGFSCSLEMPRDRMSTTDVVNELNKIKKGTSLPNGGD</sequence>
<keyword evidence="14 21" id="KW-1133">Transmembrane helix</keyword>
<keyword evidence="25" id="KW-1185">Reference proteome</keyword>
<evidence type="ECO:0000256" key="10">
    <source>
        <dbReference type="ARBA" id="ARBA00022737"/>
    </source>
</evidence>
<dbReference type="PANTHER" id="PTHR48055:SF55">
    <property type="entry name" value="PROTEIN KINASE DOMAIN-CONTAINING PROTEIN"/>
    <property type="match status" value="1"/>
</dbReference>
<keyword evidence="3" id="KW-1003">Cell membrane</keyword>
<dbReference type="Proteomes" id="UP000030748">
    <property type="component" value="Unassembled WGS sequence"/>
</dbReference>
<comment type="catalytic activity">
    <reaction evidence="18">
        <text>L-threonyl-[protein] + ATP = O-phospho-L-threonyl-[protein] + ADP + H(+)</text>
        <dbReference type="Rhea" id="RHEA:46608"/>
        <dbReference type="Rhea" id="RHEA-COMP:11060"/>
        <dbReference type="Rhea" id="RHEA-COMP:11605"/>
        <dbReference type="ChEBI" id="CHEBI:15378"/>
        <dbReference type="ChEBI" id="CHEBI:30013"/>
        <dbReference type="ChEBI" id="CHEBI:30616"/>
        <dbReference type="ChEBI" id="CHEBI:61977"/>
        <dbReference type="ChEBI" id="CHEBI:456216"/>
        <dbReference type="EC" id="2.7.11.1"/>
    </reaction>
</comment>
<dbReference type="Gene3D" id="1.10.510.10">
    <property type="entry name" value="Transferase(Phosphotransferase) domain 1"/>
    <property type="match status" value="1"/>
</dbReference>
<dbReference type="PANTHER" id="PTHR48055">
    <property type="entry name" value="LEUCINE-RICH REPEAT RECEPTOR PROTEIN KINASE EMS1"/>
    <property type="match status" value="1"/>
</dbReference>
<keyword evidence="4" id="KW-0723">Serine/threonine-protein kinase</keyword>
<reference evidence="24 25" key="1">
    <citation type="journal article" date="2013" name="Proc. Natl. Acad. Sci. U.S.A.">
        <title>Fine-scale variation in meiotic recombination in Mimulus inferred from population shotgun sequencing.</title>
        <authorList>
            <person name="Hellsten U."/>
            <person name="Wright K.M."/>
            <person name="Jenkins J."/>
            <person name="Shu S."/>
            <person name="Yuan Y."/>
            <person name="Wessler S.R."/>
            <person name="Schmutz J."/>
            <person name="Willis J.H."/>
            <person name="Rokhsar D.S."/>
        </authorList>
    </citation>
    <scope>NUCLEOTIDE SEQUENCE [LARGE SCALE GENOMIC DNA]</scope>
    <source>
        <strain evidence="25">cv. DUN x IM62</strain>
    </source>
</reference>
<evidence type="ECO:0000256" key="4">
    <source>
        <dbReference type="ARBA" id="ARBA00022527"/>
    </source>
</evidence>
<dbReference type="GO" id="GO:0005524">
    <property type="term" value="F:ATP binding"/>
    <property type="evidence" value="ECO:0007669"/>
    <property type="project" value="UniProtKB-UniRule"/>
</dbReference>
<keyword evidence="11 20" id="KW-0547">Nucleotide-binding</keyword>
<keyword evidence="17" id="KW-0325">Glycoprotein</keyword>
<name>A0A022QZY2_ERYGU</name>
<dbReference type="EMBL" id="KI630735">
    <property type="protein sequence ID" value="EYU34007.1"/>
    <property type="molecule type" value="Genomic_DNA"/>
</dbReference>
<keyword evidence="13 20" id="KW-0067">ATP-binding</keyword>
<evidence type="ECO:0000256" key="9">
    <source>
        <dbReference type="ARBA" id="ARBA00022729"/>
    </source>
</evidence>
<keyword evidence="10" id="KW-0677">Repeat</keyword>
<dbReference type="AlphaFoldDB" id="A0A022QZY2"/>
<evidence type="ECO:0000256" key="6">
    <source>
        <dbReference type="ARBA" id="ARBA00022614"/>
    </source>
</evidence>
<evidence type="ECO:0000256" key="5">
    <source>
        <dbReference type="ARBA" id="ARBA00022553"/>
    </source>
</evidence>
<evidence type="ECO:0000256" key="14">
    <source>
        <dbReference type="ARBA" id="ARBA00022989"/>
    </source>
</evidence>
<accession>A0A022QZY2</accession>
<evidence type="ECO:0000256" key="18">
    <source>
        <dbReference type="ARBA" id="ARBA00047899"/>
    </source>
</evidence>
<evidence type="ECO:0000256" key="21">
    <source>
        <dbReference type="SAM" id="Phobius"/>
    </source>
</evidence>
<dbReference type="eggNOG" id="ENOG502QPYS">
    <property type="taxonomic scope" value="Eukaryota"/>
</dbReference>
<evidence type="ECO:0000256" key="12">
    <source>
        <dbReference type="ARBA" id="ARBA00022777"/>
    </source>
</evidence>